<evidence type="ECO:0000256" key="5">
    <source>
        <dbReference type="ARBA" id="ARBA00022833"/>
    </source>
</evidence>
<protein>
    <recommendedName>
        <fullName evidence="11">Neutral metalloproteinase</fullName>
    </recommendedName>
</protein>
<comment type="similarity">
    <text evidence="1">Belongs to the peptidase M4 family.</text>
</comment>
<keyword evidence="4" id="KW-0378">Hydrolase</keyword>
<evidence type="ECO:0000259" key="7">
    <source>
        <dbReference type="Pfam" id="PF01447"/>
    </source>
</evidence>
<dbReference type="InterPro" id="IPR023612">
    <property type="entry name" value="Peptidase_M4"/>
</dbReference>
<gene>
    <name evidence="9" type="ORF">LTR25_006846</name>
</gene>
<keyword evidence="3" id="KW-0479">Metal-binding</keyword>
<dbReference type="GO" id="GO:0004222">
    <property type="term" value="F:metalloendopeptidase activity"/>
    <property type="evidence" value="ECO:0007669"/>
    <property type="project" value="InterPro"/>
</dbReference>
<comment type="caution">
    <text evidence="9">The sequence shown here is derived from an EMBL/GenBank/DDBJ whole genome shotgun (WGS) entry which is preliminary data.</text>
</comment>
<evidence type="ECO:0000256" key="4">
    <source>
        <dbReference type="ARBA" id="ARBA00022801"/>
    </source>
</evidence>
<dbReference type="Pfam" id="PF01447">
    <property type="entry name" value="Peptidase_M4"/>
    <property type="match status" value="1"/>
</dbReference>
<organism evidence="9 10">
    <name type="scientific">Vermiconidia calcicola</name>
    <dbReference type="NCBI Taxonomy" id="1690605"/>
    <lineage>
        <taxon>Eukaryota</taxon>
        <taxon>Fungi</taxon>
        <taxon>Dikarya</taxon>
        <taxon>Ascomycota</taxon>
        <taxon>Pezizomycotina</taxon>
        <taxon>Dothideomycetes</taxon>
        <taxon>Dothideomycetidae</taxon>
        <taxon>Mycosphaerellales</taxon>
        <taxon>Extremaceae</taxon>
        <taxon>Vermiconidia</taxon>
    </lineage>
</organism>
<evidence type="ECO:0000256" key="3">
    <source>
        <dbReference type="ARBA" id="ARBA00022723"/>
    </source>
</evidence>
<proteinExistence type="inferred from homology"/>
<dbReference type="Gene3D" id="3.10.170.10">
    <property type="match status" value="1"/>
</dbReference>
<name>A0AAV9Q5T2_9PEZI</name>
<evidence type="ECO:0000313" key="9">
    <source>
        <dbReference type="EMBL" id="KAK5533866.1"/>
    </source>
</evidence>
<dbReference type="InterPro" id="IPR001570">
    <property type="entry name" value="Peptidase_M4_C_domain"/>
</dbReference>
<evidence type="ECO:0000256" key="1">
    <source>
        <dbReference type="ARBA" id="ARBA00009388"/>
    </source>
</evidence>
<accession>A0AAV9Q5T2</accession>
<dbReference type="EMBL" id="JAXLQG010000012">
    <property type="protein sequence ID" value="KAK5533866.1"/>
    <property type="molecule type" value="Genomic_DNA"/>
</dbReference>
<evidence type="ECO:0000259" key="8">
    <source>
        <dbReference type="Pfam" id="PF02868"/>
    </source>
</evidence>
<reference evidence="9 10" key="1">
    <citation type="submission" date="2023-06" db="EMBL/GenBank/DDBJ databases">
        <title>Black Yeasts Isolated from many extreme environments.</title>
        <authorList>
            <person name="Coleine C."/>
            <person name="Stajich J.E."/>
            <person name="Selbmann L."/>
        </authorList>
    </citation>
    <scope>NUCLEOTIDE SEQUENCE [LARGE SCALE GENOMIC DNA]</scope>
    <source>
        <strain evidence="9 10">CCFEE 5887</strain>
    </source>
</reference>
<dbReference type="GO" id="GO:0046872">
    <property type="term" value="F:metal ion binding"/>
    <property type="evidence" value="ECO:0007669"/>
    <property type="project" value="UniProtKB-KW"/>
</dbReference>
<evidence type="ECO:0008006" key="11">
    <source>
        <dbReference type="Google" id="ProtNLM"/>
    </source>
</evidence>
<dbReference type="SUPFAM" id="SSF55486">
    <property type="entry name" value="Metalloproteases ('zincins'), catalytic domain"/>
    <property type="match status" value="1"/>
</dbReference>
<feature type="domain" description="Peptidase M4 C-terminal" evidence="8">
    <location>
        <begin position="218"/>
        <end position="416"/>
    </location>
</feature>
<keyword evidence="2" id="KW-0645">Protease</keyword>
<dbReference type="Proteomes" id="UP001345827">
    <property type="component" value="Unassembled WGS sequence"/>
</dbReference>
<keyword evidence="6" id="KW-0482">Metalloprotease</keyword>
<dbReference type="GO" id="GO:0006508">
    <property type="term" value="P:proteolysis"/>
    <property type="evidence" value="ECO:0007669"/>
    <property type="project" value="UniProtKB-KW"/>
</dbReference>
<dbReference type="PANTHER" id="PTHR43579:SF1">
    <property type="entry name" value="NEUTRAL METALLOPROTEINASE"/>
    <property type="match status" value="1"/>
</dbReference>
<dbReference type="Gene3D" id="1.10.390.10">
    <property type="entry name" value="Neutral Protease Domain 2"/>
    <property type="match status" value="1"/>
</dbReference>
<dbReference type="InterPro" id="IPR027268">
    <property type="entry name" value="Peptidase_M4/M1_CTD_sf"/>
</dbReference>
<sequence>MALIHKAREVIGDTHVPGFRTRSAPLSGRHPSRSHHSIIPGYIYKEISGAKEVPEHTRERARLNVERIDALNQAQGVLQGIVIGSAVPKHFYRVIRDANQKDESNGSVIVHEDAANANSVAATDDDVNRVWTDLEKIFDFYSTEFDRNSVDDKGLHLIATVHFDDDSGVTPGFMNAFWDPRTSEWYFGDGDGVIFDDFTKAIDIVAHEYTHAVTQYTANLPYWFQSGALNEHYSDVFGALVKQKFHADGPQKAKDADWLVGEGVFLDARAPALRSMKDPGTAYNWEVIGGKDPQGKDMGEYQNLPEWQDNGGVHLNSGIPNRAFYLVAVAFQEDAAGYNGNAWEEPGQIWYKTLVDPEFRAYFDPEVQQTNNGQTVEKNIKTAFKLFANLTIKHAQALYQSNGRDIVRDAWKTVKVLP</sequence>
<evidence type="ECO:0000256" key="6">
    <source>
        <dbReference type="ARBA" id="ARBA00023049"/>
    </source>
</evidence>
<dbReference type="PANTHER" id="PTHR43579">
    <property type="match status" value="1"/>
</dbReference>
<keyword evidence="10" id="KW-1185">Reference proteome</keyword>
<dbReference type="Pfam" id="PF02868">
    <property type="entry name" value="Peptidase_M4_C"/>
    <property type="match status" value="1"/>
</dbReference>
<dbReference type="CDD" id="cd09597">
    <property type="entry name" value="M4_TLP"/>
    <property type="match status" value="1"/>
</dbReference>
<dbReference type="PRINTS" id="PR00730">
    <property type="entry name" value="THERMOLYSIN"/>
</dbReference>
<evidence type="ECO:0000313" key="10">
    <source>
        <dbReference type="Proteomes" id="UP001345827"/>
    </source>
</evidence>
<dbReference type="InterPro" id="IPR052759">
    <property type="entry name" value="Metalloprotease_M4"/>
</dbReference>
<evidence type="ECO:0000256" key="2">
    <source>
        <dbReference type="ARBA" id="ARBA00022670"/>
    </source>
</evidence>
<dbReference type="AlphaFoldDB" id="A0AAV9Q5T2"/>
<feature type="domain" description="Peptidase M4" evidence="7">
    <location>
        <begin position="99"/>
        <end position="215"/>
    </location>
</feature>
<keyword evidence="5" id="KW-0862">Zinc</keyword>
<dbReference type="InterPro" id="IPR013856">
    <property type="entry name" value="Peptidase_M4_domain"/>
</dbReference>